<dbReference type="OrthoDB" id="10300191at2759"/>
<dbReference type="GeneID" id="5037177"/>
<dbReference type="InParanoid" id="A0DLS8"/>
<dbReference type="RefSeq" id="XP_001451392.1">
    <property type="nucleotide sequence ID" value="XM_001451355.1"/>
</dbReference>
<organism evidence="2 3">
    <name type="scientific">Paramecium tetraurelia</name>
    <dbReference type="NCBI Taxonomy" id="5888"/>
    <lineage>
        <taxon>Eukaryota</taxon>
        <taxon>Sar</taxon>
        <taxon>Alveolata</taxon>
        <taxon>Ciliophora</taxon>
        <taxon>Intramacronucleata</taxon>
        <taxon>Oligohymenophorea</taxon>
        <taxon>Peniculida</taxon>
        <taxon>Parameciidae</taxon>
        <taxon>Paramecium</taxon>
    </lineage>
</organism>
<feature type="coiled-coil region" evidence="1">
    <location>
        <begin position="95"/>
        <end position="179"/>
    </location>
</feature>
<sequence>MQDQVVKPIFLSVNQLTELFNNPQQETSILDDHNNLLFLTQDSFVDFPLEFSFQALHMMNSQKTIKDNKNNEKPINNVLVSKDVYQQIMSKMEHNRNLSEKYQQMMRENQEQIQKRKKLEDQNAAIMDQNFQIKREIQEMKQKLQICQSAIPLRKDQQIIELRNQSKELQAKLAEKRDTQQSAVLTENSTVGSKKSNSYYCNTNRLVKLDQRSSQPQSKKPYRSRNNSFVKIVQN</sequence>
<dbReference type="OMA" id="MICQSAI"/>
<keyword evidence="1" id="KW-0175">Coiled coil</keyword>
<evidence type="ECO:0000256" key="1">
    <source>
        <dbReference type="SAM" id="Coils"/>
    </source>
</evidence>
<evidence type="ECO:0000313" key="3">
    <source>
        <dbReference type="Proteomes" id="UP000000600"/>
    </source>
</evidence>
<dbReference type="AlphaFoldDB" id="A0DLS8"/>
<evidence type="ECO:0000313" key="2">
    <source>
        <dbReference type="EMBL" id="CAK83995.1"/>
    </source>
</evidence>
<name>A0DLS8_PARTE</name>
<proteinExistence type="predicted"/>
<protein>
    <submittedName>
        <fullName evidence="2">Uncharacterized protein</fullName>
    </submittedName>
</protein>
<dbReference type="EMBL" id="CT868492">
    <property type="protein sequence ID" value="CAK83995.1"/>
    <property type="molecule type" value="Genomic_DNA"/>
</dbReference>
<gene>
    <name evidence="2" type="ORF">GSPATT00039627001</name>
</gene>
<keyword evidence="3" id="KW-1185">Reference proteome</keyword>
<accession>A0DLS8</accession>
<dbReference type="HOGENOM" id="CLU_1206800_0_0_1"/>
<reference evidence="2 3" key="1">
    <citation type="journal article" date="2006" name="Nature">
        <title>Global trends of whole-genome duplications revealed by the ciliate Paramecium tetraurelia.</title>
        <authorList>
            <consortium name="Genoscope"/>
            <person name="Aury J.-M."/>
            <person name="Jaillon O."/>
            <person name="Duret L."/>
            <person name="Noel B."/>
            <person name="Jubin C."/>
            <person name="Porcel B.M."/>
            <person name="Segurens B."/>
            <person name="Daubin V."/>
            <person name="Anthouard V."/>
            <person name="Aiach N."/>
            <person name="Arnaiz O."/>
            <person name="Billaut A."/>
            <person name="Beisson J."/>
            <person name="Blanc I."/>
            <person name="Bouhouche K."/>
            <person name="Camara F."/>
            <person name="Duharcourt S."/>
            <person name="Guigo R."/>
            <person name="Gogendeau D."/>
            <person name="Katinka M."/>
            <person name="Keller A.-M."/>
            <person name="Kissmehl R."/>
            <person name="Klotz C."/>
            <person name="Koll F."/>
            <person name="Le Moue A."/>
            <person name="Lepere C."/>
            <person name="Malinsky S."/>
            <person name="Nowacki M."/>
            <person name="Nowak J.K."/>
            <person name="Plattner H."/>
            <person name="Poulain J."/>
            <person name="Ruiz F."/>
            <person name="Serrano V."/>
            <person name="Zagulski M."/>
            <person name="Dessen P."/>
            <person name="Betermier M."/>
            <person name="Weissenbach J."/>
            <person name="Scarpelli C."/>
            <person name="Schachter V."/>
            <person name="Sperling L."/>
            <person name="Meyer E."/>
            <person name="Cohen J."/>
            <person name="Wincker P."/>
        </authorList>
    </citation>
    <scope>NUCLEOTIDE SEQUENCE [LARGE SCALE GENOMIC DNA]</scope>
    <source>
        <strain evidence="2 3">Stock d4-2</strain>
    </source>
</reference>
<dbReference type="KEGG" id="ptm:GSPATT00039627001"/>
<dbReference type="Proteomes" id="UP000000600">
    <property type="component" value="Unassembled WGS sequence"/>
</dbReference>